<comment type="similarity">
    <text evidence="11 12">Belongs to the arginase family.</text>
</comment>
<dbReference type="AlphaFoldDB" id="A0A1I7SBY9"/>
<evidence type="ECO:0000256" key="9">
    <source>
        <dbReference type="ARBA" id="ARBA00023211"/>
    </source>
</evidence>
<dbReference type="GO" id="GO:0030145">
    <property type="term" value="F:manganese ion binding"/>
    <property type="evidence" value="ECO:0007669"/>
    <property type="project" value="TreeGrafter"/>
</dbReference>
<dbReference type="PANTHER" id="PTHR43782:SF3">
    <property type="entry name" value="ARGINASE"/>
    <property type="match status" value="1"/>
</dbReference>
<dbReference type="PANTHER" id="PTHR43782">
    <property type="entry name" value="ARGINASE"/>
    <property type="match status" value="1"/>
</dbReference>
<dbReference type="eggNOG" id="KOG2965">
    <property type="taxonomic scope" value="Eukaryota"/>
</dbReference>
<evidence type="ECO:0000313" key="13">
    <source>
        <dbReference type="Proteomes" id="UP000095284"/>
    </source>
</evidence>
<name>A0A1I7SBY9_BURXY</name>
<proteinExistence type="inferred from homology"/>
<keyword evidence="9" id="KW-0464">Manganese</keyword>
<dbReference type="EC" id="3.5.3.1" evidence="3"/>
<keyword evidence="8 12" id="KW-0378">Hydrolase</keyword>
<dbReference type="PRINTS" id="PR00116">
    <property type="entry name" value="ARGINASE"/>
</dbReference>
<dbReference type="GO" id="GO:0006525">
    <property type="term" value="P:arginine metabolic process"/>
    <property type="evidence" value="ECO:0007669"/>
    <property type="project" value="UniProtKB-KW"/>
</dbReference>
<dbReference type="WBParaSite" id="BXY_1053900.1">
    <property type="protein sequence ID" value="BXY_1053900.1"/>
    <property type="gene ID" value="BXY_1053900"/>
</dbReference>
<dbReference type="CDD" id="cd09989">
    <property type="entry name" value="Arginase"/>
    <property type="match status" value="1"/>
</dbReference>
<keyword evidence="6" id="KW-0056">Arginine metabolism</keyword>
<dbReference type="InterPro" id="IPR006035">
    <property type="entry name" value="Ureohydrolase"/>
</dbReference>
<evidence type="ECO:0000256" key="7">
    <source>
        <dbReference type="ARBA" id="ARBA00022723"/>
    </source>
</evidence>
<organism evidence="13 14">
    <name type="scientific">Bursaphelenchus xylophilus</name>
    <name type="common">Pinewood nematode worm</name>
    <name type="synonym">Aphelenchoides xylophilus</name>
    <dbReference type="NCBI Taxonomy" id="6326"/>
    <lineage>
        <taxon>Eukaryota</taxon>
        <taxon>Metazoa</taxon>
        <taxon>Ecdysozoa</taxon>
        <taxon>Nematoda</taxon>
        <taxon>Chromadorea</taxon>
        <taxon>Rhabditida</taxon>
        <taxon>Tylenchina</taxon>
        <taxon>Tylenchomorpha</taxon>
        <taxon>Aphelenchoidea</taxon>
        <taxon>Aphelenchoididae</taxon>
        <taxon>Bursaphelenchus</taxon>
    </lineage>
</organism>
<evidence type="ECO:0000256" key="8">
    <source>
        <dbReference type="ARBA" id="ARBA00022801"/>
    </source>
</evidence>
<evidence type="ECO:0000256" key="1">
    <source>
        <dbReference type="ARBA" id="ARBA00001936"/>
    </source>
</evidence>
<evidence type="ECO:0000256" key="3">
    <source>
        <dbReference type="ARBA" id="ARBA00012168"/>
    </source>
</evidence>
<sequence length="343" mass="38101">MAFEIIQFPSTGRFPAVLLTTTDFPKVRMRFLEQWFRQNKRVLTFLGCANGLGGRALGAEMAAATIRDSSILKRSRFPHHWENIICESAEADKRQLAALPHIRVYIKELAKCAKRVIMDKKDLCVIGGDHSVAMGTWSGVSAALAAMGRGRLGLVWIDAHLDAHTPQSSETGNVHGMPVAHLLGYGDLQLAGLFDKIPKIQPENLAMVGIRSFERPEEKLLKDLNVRIFYMDEVKERGISAVLKEAVAIARNGTAGFGMSIDLDGFDPVAAPAVGTPEPDGLDPDEFLNALHELDFSRLVATELAEFSPERDTPDRRTERLCIDLLRNIYTSKWHDLRNKLNS</sequence>
<keyword evidence="7" id="KW-0479">Metal-binding</keyword>
<evidence type="ECO:0000256" key="2">
    <source>
        <dbReference type="ARBA" id="ARBA00005098"/>
    </source>
</evidence>
<dbReference type="GO" id="GO:0005634">
    <property type="term" value="C:nucleus"/>
    <property type="evidence" value="ECO:0007669"/>
    <property type="project" value="TreeGrafter"/>
</dbReference>
<accession>A0A1I7SBY9</accession>
<evidence type="ECO:0000256" key="6">
    <source>
        <dbReference type="ARBA" id="ARBA00022503"/>
    </source>
</evidence>
<dbReference type="GO" id="GO:0005829">
    <property type="term" value="C:cytosol"/>
    <property type="evidence" value="ECO:0007669"/>
    <property type="project" value="TreeGrafter"/>
</dbReference>
<evidence type="ECO:0000256" key="4">
    <source>
        <dbReference type="ARBA" id="ARBA00018123"/>
    </source>
</evidence>
<dbReference type="InterPro" id="IPR020855">
    <property type="entry name" value="Ureohydrolase_Mn_BS"/>
</dbReference>
<dbReference type="GO" id="GO:0000050">
    <property type="term" value="P:urea cycle"/>
    <property type="evidence" value="ECO:0007669"/>
    <property type="project" value="UniProtKB-UniPathway"/>
</dbReference>
<dbReference type="Pfam" id="PF00491">
    <property type="entry name" value="Arginase"/>
    <property type="match status" value="1"/>
</dbReference>
<protein>
    <recommendedName>
        <fullName evidence="4">Arginase</fullName>
        <ecNumber evidence="3">3.5.3.1</ecNumber>
    </recommendedName>
</protein>
<comment type="catalytic activity">
    <reaction evidence="10">
        <text>L-arginine + H2O = urea + L-ornithine</text>
        <dbReference type="Rhea" id="RHEA:20569"/>
        <dbReference type="ChEBI" id="CHEBI:15377"/>
        <dbReference type="ChEBI" id="CHEBI:16199"/>
        <dbReference type="ChEBI" id="CHEBI:32682"/>
        <dbReference type="ChEBI" id="CHEBI:46911"/>
        <dbReference type="EC" id="3.5.3.1"/>
    </reaction>
</comment>
<dbReference type="Gene3D" id="3.40.800.10">
    <property type="entry name" value="Ureohydrolase domain"/>
    <property type="match status" value="1"/>
</dbReference>
<comment type="pathway">
    <text evidence="2">Nitrogen metabolism; urea cycle; L-ornithine and urea from L-arginine: step 1/1.</text>
</comment>
<dbReference type="PROSITE" id="PS01053">
    <property type="entry name" value="ARGINASE_1"/>
    <property type="match status" value="1"/>
</dbReference>
<evidence type="ECO:0000256" key="5">
    <source>
        <dbReference type="ARBA" id="ARBA00022436"/>
    </source>
</evidence>
<dbReference type="GO" id="GO:0004053">
    <property type="term" value="F:arginase activity"/>
    <property type="evidence" value="ECO:0007669"/>
    <property type="project" value="UniProtKB-EC"/>
</dbReference>
<comment type="cofactor">
    <cofactor evidence="1">
        <name>Mn(2+)</name>
        <dbReference type="ChEBI" id="CHEBI:29035"/>
    </cofactor>
</comment>
<reference evidence="14" key="1">
    <citation type="submission" date="2016-11" db="UniProtKB">
        <authorList>
            <consortium name="WormBaseParasite"/>
        </authorList>
    </citation>
    <scope>IDENTIFICATION</scope>
</reference>
<evidence type="ECO:0000256" key="11">
    <source>
        <dbReference type="PROSITE-ProRule" id="PRU00742"/>
    </source>
</evidence>
<dbReference type="PROSITE" id="PS51409">
    <property type="entry name" value="ARGINASE_2"/>
    <property type="match status" value="1"/>
</dbReference>
<dbReference type="UniPathway" id="UPA00158">
    <property type="reaction ID" value="UER00270"/>
</dbReference>
<keyword evidence="5" id="KW-0835">Urea cycle</keyword>
<evidence type="ECO:0000313" key="14">
    <source>
        <dbReference type="WBParaSite" id="BXY_1053900.1"/>
    </source>
</evidence>
<dbReference type="SUPFAM" id="SSF52768">
    <property type="entry name" value="Arginase/deacetylase"/>
    <property type="match status" value="1"/>
</dbReference>
<evidence type="ECO:0000256" key="10">
    <source>
        <dbReference type="ARBA" id="ARBA00047391"/>
    </source>
</evidence>
<dbReference type="InterPro" id="IPR014033">
    <property type="entry name" value="Arginase"/>
</dbReference>
<evidence type="ECO:0000256" key="12">
    <source>
        <dbReference type="RuleBase" id="RU003684"/>
    </source>
</evidence>
<dbReference type="Proteomes" id="UP000095284">
    <property type="component" value="Unplaced"/>
</dbReference>
<dbReference type="InterPro" id="IPR023696">
    <property type="entry name" value="Ureohydrolase_dom_sf"/>
</dbReference>